<gene>
    <name evidence="2" type="ORF">ACFS6H_18035</name>
</gene>
<proteinExistence type="predicted"/>
<sequence length="44" mass="5174">MNRYSGFTVTGLKKMTNAGTMKGLRRNEDAMKNRSWYNKKPEYV</sequence>
<accession>A0ABW6A8S2</accession>
<evidence type="ECO:0000313" key="2">
    <source>
        <dbReference type="EMBL" id="MFD2921624.1"/>
    </source>
</evidence>
<protein>
    <submittedName>
        <fullName evidence="2">Uncharacterized protein</fullName>
    </submittedName>
</protein>
<evidence type="ECO:0000313" key="3">
    <source>
        <dbReference type="Proteomes" id="UP001597511"/>
    </source>
</evidence>
<evidence type="ECO:0000256" key="1">
    <source>
        <dbReference type="SAM" id="MobiDB-lite"/>
    </source>
</evidence>
<name>A0ABW6A8S2_9BACT</name>
<dbReference type="RefSeq" id="WP_386102296.1">
    <property type="nucleotide sequence ID" value="NZ_JBHUOZ010000003.1"/>
</dbReference>
<organism evidence="2 3">
    <name type="scientific">Terrimonas rubra</name>
    <dbReference type="NCBI Taxonomy" id="1035890"/>
    <lineage>
        <taxon>Bacteria</taxon>
        <taxon>Pseudomonadati</taxon>
        <taxon>Bacteroidota</taxon>
        <taxon>Chitinophagia</taxon>
        <taxon>Chitinophagales</taxon>
        <taxon>Chitinophagaceae</taxon>
        <taxon>Terrimonas</taxon>
    </lineage>
</organism>
<reference evidence="3" key="1">
    <citation type="journal article" date="2019" name="Int. J. Syst. Evol. Microbiol.">
        <title>The Global Catalogue of Microorganisms (GCM) 10K type strain sequencing project: providing services to taxonomists for standard genome sequencing and annotation.</title>
        <authorList>
            <consortium name="The Broad Institute Genomics Platform"/>
            <consortium name="The Broad Institute Genome Sequencing Center for Infectious Disease"/>
            <person name="Wu L."/>
            <person name="Ma J."/>
        </authorList>
    </citation>
    <scope>NUCLEOTIDE SEQUENCE [LARGE SCALE GENOMIC DNA]</scope>
    <source>
        <strain evidence="3">KCTC 23299</strain>
    </source>
</reference>
<feature type="region of interest" description="Disordered" evidence="1">
    <location>
        <begin position="18"/>
        <end position="44"/>
    </location>
</feature>
<dbReference type="EMBL" id="JBHUOZ010000003">
    <property type="protein sequence ID" value="MFD2921624.1"/>
    <property type="molecule type" value="Genomic_DNA"/>
</dbReference>
<comment type="caution">
    <text evidence="2">The sequence shown here is derived from an EMBL/GenBank/DDBJ whole genome shotgun (WGS) entry which is preliminary data.</text>
</comment>
<keyword evidence="3" id="KW-1185">Reference proteome</keyword>
<dbReference type="Proteomes" id="UP001597511">
    <property type="component" value="Unassembled WGS sequence"/>
</dbReference>